<gene>
    <name evidence="2" type="ORF">UFOPK2362_00152</name>
</gene>
<reference evidence="2" key="1">
    <citation type="submission" date="2020-05" db="EMBL/GenBank/DDBJ databases">
        <authorList>
            <person name="Chiriac C."/>
            <person name="Salcher M."/>
            <person name="Ghai R."/>
            <person name="Kavagutti S V."/>
        </authorList>
    </citation>
    <scope>NUCLEOTIDE SEQUENCE</scope>
</reference>
<dbReference type="PRINTS" id="PR00332">
    <property type="entry name" value="HISTRIAD"/>
</dbReference>
<dbReference type="PROSITE" id="PS51084">
    <property type="entry name" value="HIT_2"/>
    <property type="match status" value="1"/>
</dbReference>
<dbReference type="Pfam" id="PF01230">
    <property type="entry name" value="HIT"/>
    <property type="match status" value="1"/>
</dbReference>
<sequence length="114" mass="12054">MSEQSCLFCKIVAGEIPASIVAKTDRVTAFHDITPQAPTHLLIIPNQHFATMAEVAVADPKLVGEIVALADQIAKEIGLDSYRSNINTGAGAGQSVFHAHLHLLGGRAFAWPPG</sequence>
<feature type="domain" description="HIT" evidence="1">
    <location>
        <begin position="7"/>
        <end position="114"/>
    </location>
</feature>
<dbReference type="PANTHER" id="PTHR23089">
    <property type="entry name" value="HISTIDINE TRIAD HIT PROTEIN"/>
    <property type="match status" value="1"/>
</dbReference>
<dbReference type="InterPro" id="IPR036265">
    <property type="entry name" value="HIT-like_sf"/>
</dbReference>
<dbReference type="EMBL" id="CAEZXI010000007">
    <property type="protein sequence ID" value="CAB4677776.1"/>
    <property type="molecule type" value="Genomic_DNA"/>
</dbReference>
<evidence type="ECO:0000259" key="1">
    <source>
        <dbReference type="PROSITE" id="PS51084"/>
    </source>
</evidence>
<proteinExistence type="predicted"/>
<evidence type="ECO:0000313" key="2">
    <source>
        <dbReference type="EMBL" id="CAB4677776.1"/>
    </source>
</evidence>
<dbReference type="GO" id="GO:0003824">
    <property type="term" value="F:catalytic activity"/>
    <property type="evidence" value="ECO:0007669"/>
    <property type="project" value="InterPro"/>
</dbReference>
<dbReference type="InterPro" id="IPR011146">
    <property type="entry name" value="HIT-like"/>
</dbReference>
<accession>A0A6J6MV85</accession>
<dbReference type="Gene3D" id="3.30.428.10">
    <property type="entry name" value="HIT-like"/>
    <property type="match status" value="1"/>
</dbReference>
<dbReference type="SUPFAM" id="SSF54197">
    <property type="entry name" value="HIT-like"/>
    <property type="match status" value="1"/>
</dbReference>
<dbReference type="AlphaFoldDB" id="A0A6J6MV85"/>
<organism evidence="2">
    <name type="scientific">freshwater metagenome</name>
    <dbReference type="NCBI Taxonomy" id="449393"/>
    <lineage>
        <taxon>unclassified sequences</taxon>
        <taxon>metagenomes</taxon>
        <taxon>ecological metagenomes</taxon>
    </lineage>
</organism>
<dbReference type="CDD" id="cd01276">
    <property type="entry name" value="PKCI_related"/>
    <property type="match status" value="1"/>
</dbReference>
<protein>
    <submittedName>
        <fullName evidence="2">Unannotated protein</fullName>
    </submittedName>
</protein>
<dbReference type="InterPro" id="IPR001310">
    <property type="entry name" value="Histidine_triad_HIT"/>
</dbReference>
<name>A0A6J6MV85_9ZZZZ</name>